<proteinExistence type="predicted"/>
<dbReference type="InterPro" id="IPR050261">
    <property type="entry name" value="FrsA_esterase"/>
</dbReference>
<feature type="domain" description="Dienelactone hydrolase" evidence="1">
    <location>
        <begin position="24"/>
        <end position="238"/>
    </location>
</feature>
<name>A0A5P9NH70_9GAMM</name>
<evidence type="ECO:0000313" key="2">
    <source>
        <dbReference type="EMBL" id="QFU75141.1"/>
    </source>
</evidence>
<dbReference type="GO" id="GO:0016787">
    <property type="term" value="F:hydrolase activity"/>
    <property type="evidence" value="ECO:0007669"/>
    <property type="project" value="UniProtKB-KW"/>
</dbReference>
<dbReference type="InterPro" id="IPR029058">
    <property type="entry name" value="AB_hydrolase_fold"/>
</dbReference>
<dbReference type="SUPFAM" id="SSF53474">
    <property type="entry name" value="alpha/beta-Hydrolases"/>
    <property type="match status" value="1"/>
</dbReference>
<dbReference type="KEGG" id="halc:EY643_05465"/>
<dbReference type="Pfam" id="PF01738">
    <property type="entry name" value="DLH"/>
    <property type="match status" value="1"/>
</dbReference>
<dbReference type="OrthoDB" id="9787933at2"/>
<evidence type="ECO:0000313" key="3">
    <source>
        <dbReference type="Proteomes" id="UP000326287"/>
    </source>
</evidence>
<keyword evidence="2" id="KW-0378">Hydrolase</keyword>
<reference evidence="2 3" key="1">
    <citation type="submission" date="2019-02" db="EMBL/GenBank/DDBJ databases">
        <authorList>
            <person name="Li S.-H."/>
        </authorList>
    </citation>
    <scope>NUCLEOTIDE SEQUENCE [LARGE SCALE GENOMIC DNA]</scope>
    <source>
        <strain evidence="2 3">IMCC14385</strain>
    </source>
</reference>
<dbReference type="EMBL" id="CP036422">
    <property type="protein sequence ID" value="QFU75141.1"/>
    <property type="molecule type" value="Genomic_DNA"/>
</dbReference>
<evidence type="ECO:0000259" key="1">
    <source>
        <dbReference type="Pfam" id="PF01738"/>
    </source>
</evidence>
<dbReference type="PANTHER" id="PTHR22946:SF0">
    <property type="entry name" value="DIENELACTONE HYDROLASE DOMAIN-CONTAINING PROTEIN"/>
    <property type="match status" value="1"/>
</dbReference>
<protein>
    <submittedName>
        <fullName evidence="2">Dienelactone hydrolase family protein</fullName>
    </submittedName>
</protein>
<accession>A0A5P9NH70</accession>
<dbReference type="InterPro" id="IPR002925">
    <property type="entry name" value="Dienelactn_hydro"/>
</dbReference>
<dbReference type="PANTHER" id="PTHR22946">
    <property type="entry name" value="DIENELACTONE HYDROLASE DOMAIN-CONTAINING PROTEIN-RELATED"/>
    <property type="match status" value="1"/>
</dbReference>
<dbReference type="AlphaFoldDB" id="A0A5P9NH70"/>
<sequence>MNVSKQGTPLKYYAGELQCCGEYFSPEGAGPFPVVLVVHAWDGLGDEVRSKCRRLTEDGYIGFALDVHGDGTFHTDFESVQEVLQPYMQDRAMLLTRLTAAIDAAANIPRADTARIGTMGYCFGGMCALDLARSGGPAIKAAASFHGLLAANDLGDSTITAPVLVLNGADDPMVPLEAIDAFQQEMSARGADWQLVNYGHTLHGFTRKVANNPERGILYNEKADQRSWRAMLDFFAEAL</sequence>
<dbReference type="Proteomes" id="UP000326287">
    <property type="component" value="Chromosome"/>
</dbReference>
<organism evidence="2 3">
    <name type="scientific">Halioglobus maricola</name>
    <dbReference type="NCBI Taxonomy" id="2601894"/>
    <lineage>
        <taxon>Bacteria</taxon>
        <taxon>Pseudomonadati</taxon>
        <taxon>Pseudomonadota</taxon>
        <taxon>Gammaproteobacteria</taxon>
        <taxon>Cellvibrionales</taxon>
        <taxon>Halieaceae</taxon>
        <taxon>Halioglobus</taxon>
    </lineage>
</organism>
<dbReference type="Gene3D" id="3.40.50.1820">
    <property type="entry name" value="alpha/beta hydrolase"/>
    <property type="match status" value="1"/>
</dbReference>
<keyword evidence="3" id="KW-1185">Reference proteome</keyword>
<gene>
    <name evidence="2" type="ORF">EY643_05465</name>
</gene>